<dbReference type="Pfam" id="PF02135">
    <property type="entry name" value="zf-TAZ"/>
    <property type="match status" value="1"/>
</dbReference>
<name>A0A183C6Z0_GLOPA</name>
<dbReference type="FunFam" id="1.10.10.60:FF:000046">
    <property type="entry name" value="SIX homeobox 3"/>
    <property type="match status" value="1"/>
</dbReference>
<dbReference type="Pfam" id="PF16878">
    <property type="entry name" value="SIX1_SD"/>
    <property type="match status" value="1"/>
</dbReference>
<evidence type="ECO:0000256" key="11">
    <source>
        <dbReference type="PROSITE-ProRule" id="PRU00203"/>
    </source>
</evidence>
<keyword evidence="8 10" id="KW-0371">Homeobox</keyword>
<comment type="subcellular location">
    <subcellularLocation>
        <location evidence="1 10 12">Nucleus</location>
    </subcellularLocation>
</comment>
<dbReference type="InterPro" id="IPR017970">
    <property type="entry name" value="Homeobox_CS"/>
</dbReference>
<evidence type="ECO:0000256" key="2">
    <source>
        <dbReference type="ARBA" id="ARBA00008161"/>
    </source>
</evidence>
<keyword evidence="4 11" id="KW-0479">Metal-binding</keyword>
<evidence type="ECO:0000256" key="4">
    <source>
        <dbReference type="ARBA" id="ARBA00022723"/>
    </source>
</evidence>
<dbReference type="InterPro" id="IPR009057">
    <property type="entry name" value="Homeodomain-like_sf"/>
</dbReference>
<reference evidence="17" key="3">
    <citation type="submission" date="2016-06" db="UniProtKB">
        <authorList>
            <consortium name="WormBaseParasite"/>
        </authorList>
    </citation>
    <scope>IDENTIFICATION</scope>
</reference>
<feature type="DNA-binding region" description="Homeobox" evidence="10">
    <location>
        <begin position="279"/>
        <end position="338"/>
    </location>
</feature>
<dbReference type="CDD" id="cd00086">
    <property type="entry name" value="homeodomain"/>
    <property type="match status" value="1"/>
</dbReference>
<protein>
    <submittedName>
        <fullName evidence="17">Homeobox domain-containing protein</fullName>
    </submittedName>
</protein>
<reference evidence="16" key="1">
    <citation type="submission" date="2013-12" db="EMBL/GenBank/DDBJ databases">
        <authorList>
            <person name="Aslett M."/>
        </authorList>
    </citation>
    <scope>NUCLEOTIDE SEQUENCE [LARGE SCALE GENOMIC DNA]</scope>
    <source>
        <strain evidence="16">Lindley</strain>
    </source>
</reference>
<keyword evidence="13" id="KW-0175">Coiled coil</keyword>
<feature type="coiled-coil region" evidence="13">
    <location>
        <begin position="362"/>
        <end position="403"/>
    </location>
</feature>
<keyword evidence="16" id="KW-1185">Reference proteome</keyword>
<accession>A0A183C6Z0</accession>
<evidence type="ECO:0000256" key="12">
    <source>
        <dbReference type="RuleBase" id="RU000682"/>
    </source>
</evidence>
<dbReference type="InterPro" id="IPR000197">
    <property type="entry name" value="Znf_TAZ"/>
</dbReference>
<evidence type="ECO:0000259" key="15">
    <source>
        <dbReference type="PROSITE" id="PS50134"/>
    </source>
</evidence>
<dbReference type="InterPro" id="IPR001356">
    <property type="entry name" value="HD"/>
</dbReference>
<keyword evidence="6 11" id="KW-0862">Zinc</keyword>
<dbReference type="WBParaSite" id="GPLIN_000863600">
    <property type="protein sequence ID" value="GPLIN_000863600"/>
    <property type="gene ID" value="GPLIN_000863600"/>
</dbReference>
<evidence type="ECO:0000256" key="7">
    <source>
        <dbReference type="ARBA" id="ARBA00023125"/>
    </source>
</evidence>
<feature type="zinc finger region" description="TAZ-type" evidence="11">
    <location>
        <begin position="526"/>
        <end position="614"/>
    </location>
</feature>
<dbReference type="InterPro" id="IPR031701">
    <property type="entry name" value="SIX1_SD"/>
</dbReference>
<evidence type="ECO:0000256" key="9">
    <source>
        <dbReference type="ARBA" id="ARBA00023242"/>
    </source>
</evidence>
<dbReference type="Proteomes" id="UP000050741">
    <property type="component" value="Unassembled WGS sequence"/>
</dbReference>
<feature type="domain" description="Homeobox" evidence="14">
    <location>
        <begin position="277"/>
        <end position="337"/>
    </location>
</feature>
<evidence type="ECO:0000313" key="16">
    <source>
        <dbReference type="Proteomes" id="UP000050741"/>
    </source>
</evidence>
<dbReference type="GO" id="GO:0008270">
    <property type="term" value="F:zinc ion binding"/>
    <property type="evidence" value="ECO:0007669"/>
    <property type="project" value="UniProtKB-KW"/>
</dbReference>
<dbReference type="SUPFAM" id="SSF46689">
    <property type="entry name" value="Homeodomain-like"/>
    <property type="match status" value="1"/>
</dbReference>
<dbReference type="Pfam" id="PF00046">
    <property type="entry name" value="Homeodomain"/>
    <property type="match status" value="1"/>
</dbReference>
<dbReference type="PANTHER" id="PTHR10390">
    <property type="entry name" value="HOMEOBOX PROTEIN SIX"/>
    <property type="match status" value="1"/>
</dbReference>
<dbReference type="Gene3D" id="1.10.287.950">
    <property type="entry name" value="Methyl-accepting chemotaxis protein"/>
    <property type="match status" value="1"/>
</dbReference>
<dbReference type="AlphaFoldDB" id="A0A183C6Z0"/>
<keyword evidence="3" id="KW-0217">Developmental protein</keyword>
<reference evidence="16" key="2">
    <citation type="submission" date="2014-05" db="EMBL/GenBank/DDBJ databases">
        <title>The genome and life-stage specific transcriptomes of Globodera pallida elucidate key aspects of plant parasitism by a cyst nematode.</title>
        <authorList>
            <person name="Cotton J.A."/>
            <person name="Lilley C.J."/>
            <person name="Jones L.M."/>
            <person name="Kikuchi T."/>
            <person name="Reid A.J."/>
            <person name="Thorpe P."/>
            <person name="Tsai I.J."/>
            <person name="Beasley H."/>
            <person name="Blok V."/>
            <person name="Cock P.J.A."/>
            <person name="Van den Akker S.E."/>
            <person name="Holroyd N."/>
            <person name="Hunt M."/>
            <person name="Mantelin S."/>
            <person name="Naghra H."/>
            <person name="Pain A."/>
            <person name="Palomares-Rius J.E."/>
            <person name="Zarowiecki M."/>
            <person name="Berriman M."/>
            <person name="Jones J.T."/>
            <person name="Urwin P.E."/>
        </authorList>
    </citation>
    <scope>NUCLEOTIDE SEQUENCE [LARGE SCALE GENOMIC DNA]</scope>
    <source>
        <strain evidence="16">Lindley</strain>
    </source>
</reference>
<keyword evidence="7 10" id="KW-0238">DNA-binding</keyword>
<dbReference type="Gene3D" id="1.10.10.60">
    <property type="entry name" value="Homeodomain-like"/>
    <property type="match status" value="1"/>
</dbReference>
<dbReference type="SMART" id="SM00389">
    <property type="entry name" value="HOX"/>
    <property type="match status" value="1"/>
</dbReference>
<evidence type="ECO:0000256" key="8">
    <source>
        <dbReference type="ARBA" id="ARBA00023155"/>
    </source>
</evidence>
<dbReference type="SUPFAM" id="SSF57933">
    <property type="entry name" value="TAZ domain"/>
    <property type="match status" value="1"/>
</dbReference>
<dbReference type="InterPro" id="IPR035898">
    <property type="entry name" value="TAZ_dom_sf"/>
</dbReference>
<evidence type="ECO:0000256" key="6">
    <source>
        <dbReference type="ARBA" id="ARBA00022833"/>
    </source>
</evidence>
<dbReference type="PROSITE" id="PS50071">
    <property type="entry name" value="HOMEOBOX_2"/>
    <property type="match status" value="1"/>
</dbReference>
<evidence type="ECO:0000256" key="3">
    <source>
        <dbReference type="ARBA" id="ARBA00022473"/>
    </source>
</evidence>
<dbReference type="SMART" id="SM00551">
    <property type="entry name" value="ZnF_TAZ"/>
    <property type="match status" value="1"/>
</dbReference>
<sequence length="637" mass="71721">MDSPTLEASFEFVDTLTAERGGGTFEVEKNGGTFEVVENGGTFEVEKNGGTFEVVENGGDELGAADQQGQTISGQLLEILKTLSEAVMQWTEAVNELTEAVKKGTEAVKEGTEAVKEEIEAVMEGTEAVKKGTEAVKEGTEAVKKGTEAVTEGTEAVTEGTEAVMKWTEAILKMCEQLEESNDVEKLSRFLYALPPTVQMHKPVLRARALISYDTGNFKELYSILESHKFSQQFHPKLQHMWWDAHYQEAEQIRGRTLGPVDKYRVRKKYPCPPTIWDREQEMQCFKKETITMLRRHYLQDPYPNPAKQKQLAEATDLTSMQVANWFKNQRERDRAAAQKNKSVGSVSHFQQASADNACGGCKALRANVAATEKEHRKLLIDHEALHAEIAELKQLQKMQEQRQAQMLLRLDELCKAFTGGTVGTEAVKEVTEYGTEADKKVTEYGTEADKKVTEYGTEADKKVTEDGTEADKKVTEYGTEADKKVTEYGTEADKKVTEDEIEAVMEETEGEIKAALNRLSSGLPQYEKRKLLQQQLLLLLHAHKCQQRERFELPQHRVTCTLPYCMVMQRVLEHIVGCTAGRLCQYEHCVYSRQIIAHWNNCPNDECPVCKPIKKEGTEDGNKAIPLPFFNQAHTF</sequence>
<dbReference type="GO" id="GO:0000978">
    <property type="term" value="F:RNA polymerase II cis-regulatory region sequence-specific DNA binding"/>
    <property type="evidence" value="ECO:0007669"/>
    <property type="project" value="TreeGrafter"/>
</dbReference>
<proteinExistence type="inferred from homology"/>
<feature type="domain" description="TAZ-type" evidence="15">
    <location>
        <begin position="526"/>
        <end position="614"/>
    </location>
</feature>
<evidence type="ECO:0000259" key="14">
    <source>
        <dbReference type="PROSITE" id="PS50071"/>
    </source>
</evidence>
<keyword evidence="9 10" id="KW-0539">Nucleus</keyword>
<dbReference type="PROSITE" id="PS50134">
    <property type="entry name" value="ZF_TAZ"/>
    <property type="match status" value="1"/>
</dbReference>
<dbReference type="Gene3D" id="1.20.1020.10">
    <property type="entry name" value="TAZ domain"/>
    <property type="match status" value="1"/>
</dbReference>
<evidence type="ECO:0000256" key="13">
    <source>
        <dbReference type="SAM" id="Coils"/>
    </source>
</evidence>
<evidence type="ECO:0000256" key="1">
    <source>
        <dbReference type="ARBA" id="ARBA00004123"/>
    </source>
</evidence>
<dbReference type="PROSITE" id="PS00027">
    <property type="entry name" value="HOMEOBOX_1"/>
    <property type="match status" value="1"/>
</dbReference>
<evidence type="ECO:0000313" key="17">
    <source>
        <dbReference type="WBParaSite" id="GPLIN_000863600"/>
    </source>
</evidence>
<dbReference type="SUPFAM" id="SSF58104">
    <property type="entry name" value="Methyl-accepting chemotaxis protein (MCP) signaling domain"/>
    <property type="match status" value="1"/>
</dbReference>
<keyword evidence="5 11" id="KW-0863">Zinc-finger</keyword>
<evidence type="ECO:0000256" key="10">
    <source>
        <dbReference type="PROSITE-ProRule" id="PRU00108"/>
    </source>
</evidence>
<dbReference type="GO" id="GO:0005667">
    <property type="term" value="C:transcription regulator complex"/>
    <property type="evidence" value="ECO:0007669"/>
    <property type="project" value="TreeGrafter"/>
</dbReference>
<evidence type="ECO:0000256" key="5">
    <source>
        <dbReference type="ARBA" id="ARBA00022771"/>
    </source>
</evidence>
<dbReference type="GO" id="GO:0000981">
    <property type="term" value="F:DNA-binding transcription factor activity, RNA polymerase II-specific"/>
    <property type="evidence" value="ECO:0007669"/>
    <property type="project" value="InterPro"/>
</dbReference>
<dbReference type="PANTHER" id="PTHR10390:SF33">
    <property type="entry name" value="PROTEIN OPTIX"/>
    <property type="match status" value="1"/>
</dbReference>
<organism evidence="16 17">
    <name type="scientific">Globodera pallida</name>
    <name type="common">Potato cyst nematode worm</name>
    <name type="synonym">Heterodera pallida</name>
    <dbReference type="NCBI Taxonomy" id="36090"/>
    <lineage>
        <taxon>Eukaryota</taxon>
        <taxon>Metazoa</taxon>
        <taxon>Ecdysozoa</taxon>
        <taxon>Nematoda</taxon>
        <taxon>Chromadorea</taxon>
        <taxon>Rhabditida</taxon>
        <taxon>Tylenchina</taxon>
        <taxon>Tylenchomorpha</taxon>
        <taxon>Tylenchoidea</taxon>
        <taxon>Heteroderidae</taxon>
        <taxon>Heteroderinae</taxon>
        <taxon>Globodera</taxon>
    </lineage>
</organism>
<comment type="similarity">
    <text evidence="2">Belongs to the SIX/Sine oculis homeobox family.</text>
</comment>
<dbReference type="GO" id="GO:0005634">
    <property type="term" value="C:nucleus"/>
    <property type="evidence" value="ECO:0007669"/>
    <property type="project" value="UniProtKB-SubCell"/>
</dbReference>